<dbReference type="SUPFAM" id="SSF52540">
    <property type="entry name" value="P-loop containing nucleoside triphosphate hydrolases"/>
    <property type="match status" value="2"/>
</dbReference>
<gene>
    <name evidence="11" type="ORF">AUK42_07590</name>
</gene>
<keyword evidence="4" id="KW-0762">Sugar transport</keyword>
<dbReference type="GO" id="GO:0005524">
    <property type="term" value="F:ATP binding"/>
    <property type="evidence" value="ECO:0007669"/>
    <property type="project" value="UniProtKB-KW"/>
</dbReference>
<dbReference type="AlphaFoldDB" id="A0A1J5G2R3"/>
<dbReference type="GO" id="GO:0016887">
    <property type="term" value="F:ATP hydrolysis activity"/>
    <property type="evidence" value="ECO:0007669"/>
    <property type="project" value="InterPro"/>
</dbReference>
<keyword evidence="6" id="KW-0547">Nucleotide-binding</keyword>
<dbReference type="GO" id="GO:0005886">
    <property type="term" value="C:plasma membrane"/>
    <property type="evidence" value="ECO:0007669"/>
    <property type="project" value="UniProtKB-SubCell"/>
</dbReference>
<dbReference type="Proteomes" id="UP000182763">
    <property type="component" value="Unassembled WGS sequence"/>
</dbReference>
<evidence type="ECO:0000256" key="9">
    <source>
        <dbReference type="ARBA" id="ARBA00023136"/>
    </source>
</evidence>
<dbReference type="PROSITE" id="PS00211">
    <property type="entry name" value="ABC_TRANSPORTER_1"/>
    <property type="match status" value="2"/>
</dbReference>
<evidence type="ECO:0000256" key="4">
    <source>
        <dbReference type="ARBA" id="ARBA00022597"/>
    </source>
</evidence>
<evidence type="ECO:0000256" key="1">
    <source>
        <dbReference type="ARBA" id="ARBA00004202"/>
    </source>
</evidence>
<dbReference type="CDD" id="cd03215">
    <property type="entry name" value="ABC_Carb_Monos_II"/>
    <property type="match status" value="1"/>
</dbReference>
<evidence type="ECO:0000256" key="8">
    <source>
        <dbReference type="ARBA" id="ARBA00022967"/>
    </source>
</evidence>
<evidence type="ECO:0000256" key="7">
    <source>
        <dbReference type="ARBA" id="ARBA00022840"/>
    </source>
</evidence>
<evidence type="ECO:0000256" key="6">
    <source>
        <dbReference type="ARBA" id="ARBA00022741"/>
    </source>
</evidence>
<name>A0A1J5G2R3_9BACT</name>
<keyword evidence="3" id="KW-1003">Cell membrane</keyword>
<keyword evidence="9" id="KW-0472">Membrane</keyword>
<dbReference type="STRING" id="1805029.AUK42_07590"/>
<accession>A0A1J5G2R3</accession>
<keyword evidence="7 11" id="KW-0067">ATP-binding</keyword>
<keyword evidence="2" id="KW-0813">Transport</keyword>
<evidence type="ECO:0000256" key="2">
    <source>
        <dbReference type="ARBA" id="ARBA00022448"/>
    </source>
</evidence>
<dbReference type="Pfam" id="PF00005">
    <property type="entry name" value="ABC_tran"/>
    <property type="match status" value="2"/>
</dbReference>
<dbReference type="CDD" id="cd03216">
    <property type="entry name" value="ABC_Carb_Monos_I"/>
    <property type="match status" value="1"/>
</dbReference>
<comment type="subcellular location">
    <subcellularLocation>
        <location evidence="1">Cell membrane</location>
        <topology evidence="1">Peripheral membrane protein</topology>
    </subcellularLocation>
</comment>
<dbReference type="InterPro" id="IPR003439">
    <property type="entry name" value="ABC_transporter-like_ATP-bd"/>
</dbReference>
<keyword evidence="5" id="KW-0677">Repeat</keyword>
<reference evidence="11 12" key="1">
    <citation type="journal article" date="2016" name="Environ. Microbiol.">
        <title>Genomic resolution of a cold subsurface aquifer community provides metabolic insights for novel microbes adapted to high CO concentrations.</title>
        <authorList>
            <person name="Probst A.J."/>
            <person name="Castelle C.J."/>
            <person name="Singh A."/>
            <person name="Brown C.T."/>
            <person name="Anantharaman K."/>
            <person name="Sharon I."/>
            <person name="Hug L.A."/>
            <person name="Burstein D."/>
            <person name="Emerson J.B."/>
            <person name="Thomas B.C."/>
            <person name="Banfield J.F."/>
        </authorList>
    </citation>
    <scope>NUCLEOTIDE SEQUENCE [LARGE SCALE GENOMIC DNA]</scope>
    <source>
        <strain evidence="11">CG2_30_33_13</strain>
    </source>
</reference>
<organism evidence="11 12">
    <name type="scientific">Candidatus Infernicultor aquiphilus</name>
    <dbReference type="NCBI Taxonomy" id="1805029"/>
    <lineage>
        <taxon>Bacteria</taxon>
        <taxon>Pseudomonadati</taxon>
        <taxon>Atribacterota</taxon>
        <taxon>Candidatus Phoenicimicrobiia</taxon>
        <taxon>Candidatus Pheonicimicrobiales</taxon>
        <taxon>Candidatus Phoenicimicrobiaceae</taxon>
        <taxon>Candidatus Infernicultor</taxon>
    </lineage>
</organism>
<dbReference type="PANTHER" id="PTHR43790:SF4">
    <property type="entry name" value="GUANOSINE IMPORT ATP-BINDING PROTEIN NUPO"/>
    <property type="match status" value="1"/>
</dbReference>
<dbReference type="PANTHER" id="PTHR43790">
    <property type="entry name" value="CARBOHYDRATE TRANSPORT ATP-BINDING PROTEIN MG119-RELATED"/>
    <property type="match status" value="1"/>
</dbReference>
<evidence type="ECO:0000256" key="3">
    <source>
        <dbReference type="ARBA" id="ARBA00022475"/>
    </source>
</evidence>
<evidence type="ECO:0000313" key="12">
    <source>
        <dbReference type="Proteomes" id="UP000182763"/>
    </source>
</evidence>
<evidence type="ECO:0000259" key="10">
    <source>
        <dbReference type="PROSITE" id="PS50893"/>
    </source>
</evidence>
<dbReference type="SMART" id="SM00382">
    <property type="entry name" value="AAA"/>
    <property type="match status" value="2"/>
</dbReference>
<dbReference type="InterPro" id="IPR017871">
    <property type="entry name" value="ABC_transporter-like_CS"/>
</dbReference>
<dbReference type="InterPro" id="IPR050107">
    <property type="entry name" value="ABC_carbohydrate_import_ATPase"/>
</dbReference>
<dbReference type="PROSITE" id="PS50893">
    <property type="entry name" value="ABC_TRANSPORTER_2"/>
    <property type="match status" value="2"/>
</dbReference>
<protein>
    <submittedName>
        <fullName evidence="11">Heme ABC transporter ATP-binding protein</fullName>
    </submittedName>
</protein>
<sequence>MGAIVLQVKNISKHFPGVLANDHINFGLRKGEIHTLLGENGAGKTTLMNILDGIYYPDEGEIYLNGKKVDIRSPFEATKNGIGMIHQHFMLVDTLTVLENVVLGLESQGFYLNKKKIAERIKEISQNYNLNINPYAKIWQLSVGEQQRVEIIKTLFRGAKILIMDEPTAVLTPQEADTLFKILRRMIKEDKSIIFISHKLDEVMKISDRITVLRKGKLVGTVDKKEIKQKELAKMMVGREVLFRLDRNPIRRKGEVLKIEDLETHNDKGIIILRGINFSLPGGEIFGLAGVSGNGQTELAEVIVGLRRAIAGKVYIKGEEVTNLCPKAITKEGTNYIPPDRLKVGLVPNLSTVENAILRRYDREPISRGIFLNYEEAAKYTRELIKQFNIMVPRENAPVKFLSGGNLQKLILAREIREEPALLIAVHPSRGLDVGATEFVRKKLLEERDQGVAILLISEDLEELLMISDRIGVIYEGKIVGMVDIDDANINEIGLMMAGVHKNPLLKGEENVKV</sequence>
<dbReference type="FunFam" id="3.40.50.300:FF:000127">
    <property type="entry name" value="Ribose import ATP-binding protein RbsA"/>
    <property type="match status" value="1"/>
</dbReference>
<evidence type="ECO:0000256" key="5">
    <source>
        <dbReference type="ARBA" id="ARBA00022737"/>
    </source>
</evidence>
<dbReference type="EMBL" id="MNYY01000148">
    <property type="protein sequence ID" value="OIP66877.1"/>
    <property type="molecule type" value="Genomic_DNA"/>
</dbReference>
<keyword evidence="8" id="KW-1278">Translocase</keyword>
<feature type="domain" description="ABC transporter" evidence="10">
    <location>
        <begin position="257"/>
        <end position="501"/>
    </location>
</feature>
<dbReference type="Gene3D" id="3.40.50.300">
    <property type="entry name" value="P-loop containing nucleotide triphosphate hydrolases"/>
    <property type="match status" value="2"/>
</dbReference>
<proteinExistence type="predicted"/>
<evidence type="ECO:0000313" key="11">
    <source>
        <dbReference type="EMBL" id="OIP66877.1"/>
    </source>
</evidence>
<feature type="domain" description="ABC transporter" evidence="10">
    <location>
        <begin position="6"/>
        <end position="240"/>
    </location>
</feature>
<dbReference type="InterPro" id="IPR003593">
    <property type="entry name" value="AAA+_ATPase"/>
</dbReference>
<dbReference type="InterPro" id="IPR027417">
    <property type="entry name" value="P-loop_NTPase"/>
</dbReference>
<comment type="caution">
    <text evidence="11">The sequence shown here is derived from an EMBL/GenBank/DDBJ whole genome shotgun (WGS) entry which is preliminary data.</text>
</comment>